<evidence type="ECO:0000256" key="5">
    <source>
        <dbReference type="ARBA" id="ARBA00022685"/>
    </source>
</evidence>
<dbReference type="InterPro" id="IPR003961">
    <property type="entry name" value="FN3_dom"/>
</dbReference>
<evidence type="ECO:0000313" key="20">
    <source>
        <dbReference type="EMBL" id="KAK2107583.1"/>
    </source>
</evidence>
<keyword evidence="11" id="KW-1015">Disulfide bond</keyword>
<evidence type="ECO:0000256" key="9">
    <source>
        <dbReference type="ARBA" id="ARBA00022840"/>
    </source>
</evidence>
<evidence type="ECO:0000256" key="10">
    <source>
        <dbReference type="ARBA" id="ARBA00023137"/>
    </source>
</evidence>
<keyword evidence="8" id="KW-0418">Kinase</keyword>
<comment type="caution">
    <text evidence="20">The sequence shown here is derived from an EMBL/GenBank/DDBJ whole genome shotgun (WGS) entry which is preliminary data.</text>
</comment>
<evidence type="ECO:0000256" key="15">
    <source>
        <dbReference type="ARBA" id="ARBA00051243"/>
    </source>
</evidence>
<evidence type="ECO:0000256" key="17">
    <source>
        <dbReference type="SAM" id="Phobius"/>
    </source>
</evidence>
<dbReference type="Gene3D" id="2.60.40.10">
    <property type="entry name" value="Immunoglobulins"/>
    <property type="match status" value="3"/>
</dbReference>
<reference evidence="20 21" key="1">
    <citation type="submission" date="2023-05" db="EMBL/GenBank/DDBJ databases">
        <title>B98-5 Cell Line De Novo Hybrid Assembly: An Optical Mapping Approach.</title>
        <authorList>
            <person name="Kananen K."/>
            <person name="Auerbach J.A."/>
            <person name="Kautto E."/>
            <person name="Blachly J.S."/>
        </authorList>
    </citation>
    <scope>NUCLEOTIDE SEQUENCE [LARGE SCALE GENOMIC DNA]</scope>
    <source>
        <strain evidence="20">B95-8</strain>
        <tissue evidence="20">Cell line</tissue>
    </source>
</reference>
<dbReference type="InterPro" id="IPR000719">
    <property type="entry name" value="Prot_kinase_dom"/>
</dbReference>
<keyword evidence="6" id="KW-0732">Signal</keyword>
<dbReference type="InterPro" id="IPR017441">
    <property type="entry name" value="Protein_kinase_ATP_BS"/>
</dbReference>
<keyword evidence="17" id="KW-0472">Membrane</keyword>
<feature type="transmembrane region" description="Helical" evidence="17">
    <location>
        <begin position="451"/>
        <end position="476"/>
    </location>
</feature>
<dbReference type="InterPro" id="IPR013783">
    <property type="entry name" value="Ig-like_fold"/>
</dbReference>
<dbReference type="EC" id="2.7.10.1" evidence="2"/>
<dbReference type="Gene3D" id="3.30.200.20">
    <property type="entry name" value="Phosphorylase Kinase, domain 1"/>
    <property type="match status" value="1"/>
</dbReference>
<comment type="catalytic activity">
    <reaction evidence="15">
        <text>L-tyrosyl-[protein] + ATP = O-phospho-L-tyrosyl-[protein] + ADP + H(+)</text>
        <dbReference type="Rhea" id="RHEA:10596"/>
        <dbReference type="Rhea" id="RHEA-COMP:10136"/>
        <dbReference type="Rhea" id="RHEA-COMP:20101"/>
        <dbReference type="ChEBI" id="CHEBI:15378"/>
        <dbReference type="ChEBI" id="CHEBI:30616"/>
        <dbReference type="ChEBI" id="CHEBI:46858"/>
        <dbReference type="ChEBI" id="CHEBI:61978"/>
        <dbReference type="ChEBI" id="CHEBI:456216"/>
        <dbReference type="EC" id="2.7.10.1"/>
    </reaction>
</comment>
<dbReference type="SMART" id="SM00060">
    <property type="entry name" value="FN3"/>
    <property type="match status" value="2"/>
</dbReference>
<evidence type="ECO:0000256" key="16">
    <source>
        <dbReference type="PROSITE-ProRule" id="PRU10141"/>
    </source>
</evidence>
<keyword evidence="9 16" id="KW-0067">ATP-binding</keyword>
<evidence type="ECO:0000259" key="19">
    <source>
        <dbReference type="PROSITE" id="PS50853"/>
    </source>
</evidence>
<keyword evidence="12" id="KW-0675">Receptor</keyword>
<evidence type="ECO:0000256" key="11">
    <source>
        <dbReference type="ARBA" id="ARBA00023157"/>
    </source>
</evidence>
<dbReference type="PANTHER" id="PTHR24416:SF106">
    <property type="entry name" value="INSULIN-LIKE GROWTH FACTOR 1 RECEPTOR"/>
    <property type="match status" value="1"/>
</dbReference>
<dbReference type="PANTHER" id="PTHR24416">
    <property type="entry name" value="TYROSINE-PROTEIN KINASE RECEPTOR"/>
    <property type="match status" value="1"/>
</dbReference>
<dbReference type="InterPro" id="IPR050122">
    <property type="entry name" value="RTK"/>
</dbReference>
<dbReference type="Pfam" id="PF07714">
    <property type="entry name" value="PK_Tyr_Ser-Thr"/>
    <property type="match status" value="1"/>
</dbReference>
<keyword evidence="17" id="KW-0812">Transmembrane</keyword>
<evidence type="ECO:0000259" key="18">
    <source>
        <dbReference type="PROSITE" id="PS50011"/>
    </source>
</evidence>
<evidence type="ECO:0000256" key="12">
    <source>
        <dbReference type="ARBA" id="ARBA00023170"/>
    </source>
</evidence>
<evidence type="ECO:0000313" key="21">
    <source>
        <dbReference type="Proteomes" id="UP001266305"/>
    </source>
</evidence>
<evidence type="ECO:0000256" key="13">
    <source>
        <dbReference type="ARBA" id="ARBA00023180"/>
    </source>
</evidence>
<dbReference type="PROSITE" id="PS50853">
    <property type="entry name" value="FN3"/>
    <property type="match status" value="1"/>
</dbReference>
<dbReference type="SUPFAM" id="SSF56112">
    <property type="entry name" value="Protein kinase-like (PK-like)"/>
    <property type="match status" value="1"/>
</dbReference>
<keyword evidence="21" id="KW-1185">Reference proteome</keyword>
<evidence type="ECO:0000256" key="14">
    <source>
        <dbReference type="ARBA" id="ARBA00041127"/>
    </source>
</evidence>
<keyword evidence="10" id="KW-0829">Tyrosine-protein kinase</keyword>
<protein>
    <recommendedName>
        <fullName evidence="14">Insulin-like growth factor 1 receptor</fullName>
        <ecNumber evidence="2">2.7.10.1</ecNumber>
    </recommendedName>
</protein>
<evidence type="ECO:0000256" key="4">
    <source>
        <dbReference type="ARBA" id="ARBA00022679"/>
    </source>
</evidence>
<name>A0ABQ9VDX7_SAGOE</name>
<dbReference type="PROSITE" id="PS00107">
    <property type="entry name" value="PROTEIN_KINASE_ATP"/>
    <property type="match status" value="1"/>
</dbReference>
<accession>A0ABQ9VDX7</accession>
<feature type="domain" description="Protein kinase" evidence="18">
    <location>
        <begin position="517"/>
        <end position="623"/>
    </location>
</feature>
<dbReference type="InterPro" id="IPR020635">
    <property type="entry name" value="Tyr_kinase_cat_dom"/>
</dbReference>
<keyword evidence="5" id="KW-0165">Cleavage on pair of basic residues</keyword>
<proteinExistence type="predicted"/>
<feature type="binding site" evidence="16">
    <location>
        <position position="551"/>
    </location>
    <ligand>
        <name>ATP</name>
        <dbReference type="ChEBI" id="CHEBI:30616"/>
    </ligand>
</feature>
<dbReference type="Proteomes" id="UP001266305">
    <property type="component" value="Unassembled WGS sequence"/>
</dbReference>
<keyword evidence="3" id="KW-0597">Phosphoprotein</keyword>
<evidence type="ECO:0000256" key="7">
    <source>
        <dbReference type="ARBA" id="ARBA00022741"/>
    </source>
</evidence>
<dbReference type="InterPro" id="IPR011009">
    <property type="entry name" value="Kinase-like_dom_sf"/>
</dbReference>
<feature type="domain" description="Fibronectin type-III" evidence="19">
    <location>
        <begin position="152"/>
        <end position="251"/>
    </location>
</feature>
<dbReference type="InterPro" id="IPR036116">
    <property type="entry name" value="FN3_sf"/>
</dbReference>
<dbReference type="PROSITE" id="PS50011">
    <property type="entry name" value="PROTEIN_KINASE_DOM"/>
    <property type="match status" value="1"/>
</dbReference>
<evidence type="ECO:0000256" key="2">
    <source>
        <dbReference type="ARBA" id="ARBA00011902"/>
    </source>
</evidence>
<evidence type="ECO:0000256" key="3">
    <source>
        <dbReference type="ARBA" id="ARBA00022553"/>
    </source>
</evidence>
<dbReference type="CDD" id="cd00063">
    <property type="entry name" value="FN3"/>
    <property type="match status" value="2"/>
</dbReference>
<dbReference type="InterPro" id="IPR001245">
    <property type="entry name" value="Ser-Thr/Tyr_kinase_cat_dom"/>
</dbReference>
<keyword evidence="13" id="KW-0325">Glycoprotein</keyword>
<gene>
    <name evidence="20" type="primary">IGF1R_2</name>
    <name evidence="20" type="ORF">P7K49_012748</name>
</gene>
<dbReference type="EMBL" id="JASSZA010000006">
    <property type="protein sequence ID" value="KAK2107583.1"/>
    <property type="molecule type" value="Genomic_DNA"/>
</dbReference>
<dbReference type="SUPFAM" id="SSF49265">
    <property type="entry name" value="Fibronectin type III"/>
    <property type="match status" value="3"/>
</dbReference>
<feature type="non-terminal residue" evidence="20">
    <location>
        <position position="1"/>
    </location>
</feature>
<dbReference type="SMART" id="SM00219">
    <property type="entry name" value="TyrKc"/>
    <property type="match status" value="1"/>
</dbReference>
<keyword evidence="17" id="KW-1133">Transmembrane helix</keyword>
<sequence length="623" mass="70659">ESDVLHFTSTTTWKNRVIITWHRYRPPDYRDLISFTVFYKEAPFKNVTEYDGQDACGSNSWNMVDVDLPQNKDVEPGVLLHGLKPWTQYAVYVKAVTLTMVENDHIRGAKSEILYIRTNASGTESMLICVPLTSCSSLVSIVILEPVEFQGVPSIPLDVLSASNSSSQLIVKWNPPSLPNGNLSYYIVRWQQQPQDSYLYRHNYCSKEDKIPIRKYAGGSIDVEEVTENPKTEACGTEKGPCCACPKTEAEKQAEKEEAEYRKVFENFLHNSIFVPRPDRKRRDVIQVANSSTSSRSRNTTAVDTYNITDLDELETEYPFFESRVDNRERTVISNLRPFTLYRIDIHSCNHEAERLGCSASNFVFARTMPADIACRSGIEGGCLQRQNKNCLDQRECVSRQDYRKYGGAKLNRLNPGNYTARIQATSLSGNGSWTEPVFFYVQAKTGYENFIHLIIALPVAVLLIVGGLVIMLYVFHRKRSNSRLGNGVLYASVNPEYFSAADVYIPDEWEVAREKITMSRELGQGSFGMVYEGVAKGVVKDEPETRVAIKTVNEAASMRERIEFLNEASVMKEFNCHHVVRLLGVVSQGQPTLVIMELMTRGDLKSYLRSLRPETEVSFNFR</sequence>
<comment type="subcellular location">
    <subcellularLocation>
        <location evidence="1">Cell membrane</location>
        <topology evidence="1">Single-pass type I membrane protein</topology>
    </subcellularLocation>
</comment>
<keyword evidence="7 16" id="KW-0547">Nucleotide-binding</keyword>
<evidence type="ECO:0000256" key="1">
    <source>
        <dbReference type="ARBA" id="ARBA00004251"/>
    </source>
</evidence>
<evidence type="ECO:0000256" key="6">
    <source>
        <dbReference type="ARBA" id="ARBA00022729"/>
    </source>
</evidence>
<keyword evidence="4" id="KW-0808">Transferase</keyword>
<organism evidence="20 21">
    <name type="scientific">Saguinus oedipus</name>
    <name type="common">Cotton-top tamarin</name>
    <name type="synonym">Oedipomidas oedipus</name>
    <dbReference type="NCBI Taxonomy" id="9490"/>
    <lineage>
        <taxon>Eukaryota</taxon>
        <taxon>Metazoa</taxon>
        <taxon>Chordata</taxon>
        <taxon>Craniata</taxon>
        <taxon>Vertebrata</taxon>
        <taxon>Euteleostomi</taxon>
        <taxon>Mammalia</taxon>
        <taxon>Eutheria</taxon>
        <taxon>Euarchontoglires</taxon>
        <taxon>Primates</taxon>
        <taxon>Haplorrhini</taxon>
        <taxon>Platyrrhini</taxon>
        <taxon>Cebidae</taxon>
        <taxon>Callitrichinae</taxon>
        <taxon>Saguinus</taxon>
    </lineage>
</organism>
<evidence type="ECO:0000256" key="8">
    <source>
        <dbReference type="ARBA" id="ARBA00022777"/>
    </source>
</evidence>